<dbReference type="Gene3D" id="3.30.70.890">
    <property type="entry name" value="GHMP kinase, C-terminal domain"/>
    <property type="match status" value="1"/>
</dbReference>
<dbReference type="RefSeq" id="WP_058752795.1">
    <property type="nucleotide sequence ID" value="NZ_LDTE01000076.1"/>
</dbReference>
<dbReference type="UniPathway" id="UPA00056">
    <property type="reaction ID" value="UER00094"/>
</dbReference>
<protein>
    <recommendedName>
        <fullName evidence="3 10">4-diphosphocytidyl-2-C-methyl-D-erythritol kinase</fullName>
        <shortName evidence="10">CMK</shortName>
        <ecNumber evidence="2 10">2.7.1.148</ecNumber>
    </recommendedName>
    <alternativeName>
        <fullName evidence="9 10">4-(cytidine-5'-diphospho)-2-C-methyl-D-erythritol kinase</fullName>
    </alternativeName>
</protein>
<dbReference type="PANTHER" id="PTHR43527:SF2">
    <property type="entry name" value="4-DIPHOSPHOCYTIDYL-2-C-METHYL-D-ERYTHRITOL KINASE, CHLOROPLASTIC"/>
    <property type="match status" value="1"/>
</dbReference>
<organism evidence="13 14">
    <name type="scientific">Sphingomonas sanguinis</name>
    <dbReference type="NCBI Taxonomy" id="33051"/>
    <lineage>
        <taxon>Bacteria</taxon>
        <taxon>Pseudomonadati</taxon>
        <taxon>Pseudomonadota</taxon>
        <taxon>Alphaproteobacteria</taxon>
        <taxon>Sphingomonadales</taxon>
        <taxon>Sphingomonadaceae</taxon>
        <taxon>Sphingomonas</taxon>
    </lineage>
</organism>
<evidence type="ECO:0000256" key="7">
    <source>
        <dbReference type="ARBA" id="ARBA00022840"/>
    </source>
</evidence>
<dbReference type="HAMAP" id="MF_00061">
    <property type="entry name" value="IspE"/>
    <property type="match status" value="1"/>
</dbReference>
<name>A0A147IRC3_9SPHN</name>
<dbReference type="EMBL" id="LDTE01000076">
    <property type="protein sequence ID" value="KTT97836.1"/>
    <property type="molecule type" value="Genomic_DNA"/>
</dbReference>
<dbReference type="PIRSF" id="PIRSF010376">
    <property type="entry name" value="IspE"/>
    <property type="match status" value="1"/>
</dbReference>
<dbReference type="PANTHER" id="PTHR43527">
    <property type="entry name" value="4-DIPHOSPHOCYTIDYL-2-C-METHYL-D-ERYTHRITOL KINASE, CHLOROPLASTIC"/>
    <property type="match status" value="1"/>
</dbReference>
<reference evidence="13 14" key="1">
    <citation type="journal article" date="2016" name="Front. Microbiol.">
        <title>Genomic Resource of Rice Seed Associated Bacteria.</title>
        <authorList>
            <person name="Midha S."/>
            <person name="Bansal K."/>
            <person name="Sharma S."/>
            <person name="Kumar N."/>
            <person name="Patil P.P."/>
            <person name="Chaudhry V."/>
            <person name="Patil P.B."/>
        </authorList>
    </citation>
    <scope>NUCLEOTIDE SEQUENCE [LARGE SCALE GENOMIC DNA]</scope>
    <source>
        <strain evidence="13 14">SB4</strain>
    </source>
</reference>
<dbReference type="SUPFAM" id="SSF54211">
    <property type="entry name" value="Ribosomal protein S5 domain 2-like"/>
    <property type="match status" value="1"/>
</dbReference>
<keyword evidence="4 10" id="KW-0808">Transferase</keyword>
<evidence type="ECO:0000256" key="1">
    <source>
        <dbReference type="ARBA" id="ARBA00009684"/>
    </source>
</evidence>
<dbReference type="InterPro" id="IPR013750">
    <property type="entry name" value="GHMP_kinase_C_dom"/>
</dbReference>
<gene>
    <name evidence="10" type="primary">ispE</name>
    <name evidence="13" type="ORF">SB4_12335</name>
</gene>
<dbReference type="InterPro" id="IPR006204">
    <property type="entry name" value="GHMP_kinase_N_dom"/>
</dbReference>
<feature type="active site" evidence="10">
    <location>
        <position position="11"/>
    </location>
</feature>
<comment type="pathway">
    <text evidence="10">Isoprenoid biosynthesis; isopentenyl diphosphate biosynthesis via DXP pathway; isopentenyl diphosphate from 1-deoxy-D-xylulose 5-phosphate: step 3/6.</text>
</comment>
<keyword evidence="8 10" id="KW-0414">Isoprene biosynthesis</keyword>
<evidence type="ECO:0000256" key="8">
    <source>
        <dbReference type="ARBA" id="ARBA00023229"/>
    </source>
</evidence>
<dbReference type="Gene3D" id="3.30.230.10">
    <property type="match status" value="1"/>
</dbReference>
<dbReference type="OrthoDB" id="9809438at2"/>
<dbReference type="InterPro" id="IPR014721">
    <property type="entry name" value="Ribsml_uS5_D2-typ_fold_subgr"/>
</dbReference>
<keyword evidence="5 10" id="KW-0547">Nucleotide-binding</keyword>
<feature type="binding site" evidence="10">
    <location>
        <begin position="98"/>
        <end position="108"/>
    </location>
    <ligand>
        <name>ATP</name>
        <dbReference type="ChEBI" id="CHEBI:30616"/>
    </ligand>
</feature>
<evidence type="ECO:0000256" key="2">
    <source>
        <dbReference type="ARBA" id="ARBA00012052"/>
    </source>
</evidence>
<dbReference type="Pfam" id="PF08544">
    <property type="entry name" value="GHMP_kinases_C"/>
    <property type="match status" value="1"/>
</dbReference>
<dbReference type="InterPro" id="IPR020568">
    <property type="entry name" value="Ribosomal_Su5_D2-typ_SF"/>
</dbReference>
<comment type="function">
    <text evidence="10">Catalyzes the phosphorylation of the position 2 hydroxy group of 4-diphosphocytidyl-2C-methyl-D-erythritol.</text>
</comment>
<evidence type="ECO:0000256" key="10">
    <source>
        <dbReference type="HAMAP-Rule" id="MF_00061"/>
    </source>
</evidence>
<proteinExistence type="inferred from homology"/>
<dbReference type="PATRIC" id="fig|33051.4.peg.3292"/>
<feature type="domain" description="GHMP kinase N-terminal" evidence="11">
    <location>
        <begin position="70"/>
        <end position="148"/>
    </location>
</feature>
<evidence type="ECO:0000256" key="4">
    <source>
        <dbReference type="ARBA" id="ARBA00022679"/>
    </source>
</evidence>
<comment type="catalytic activity">
    <reaction evidence="10">
        <text>4-CDP-2-C-methyl-D-erythritol + ATP = 4-CDP-2-C-methyl-D-erythritol 2-phosphate + ADP + H(+)</text>
        <dbReference type="Rhea" id="RHEA:18437"/>
        <dbReference type="ChEBI" id="CHEBI:15378"/>
        <dbReference type="ChEBI" id="CHEBI:30616"/>
        <dbReference type="ChEBI" id="CHEBI:57823"/>
        <dbReference type="ChEBI" id="CHEBI:57919"/>
        <dbReference type="ChEBI" id="CHEBI:456216"/>
        <dbReference type="EC" id="2.7.1.148"/>
    </reaction>
</comment>
<keyword evidence="6 10" id="KW-0418">Kinase</keyword>
<dbReference type="NCBIfam" id="NF011202">
    <property type="entry name" value="PRK14608.1"/>
    <property type="match status" value="1"/>
</dbReference>
<evidence type="ECO:0000256" key="5">
    <source>
        <dbReference type="ARBA" id="ARBA00022741"/>
    </source>
</evidence>
<evidence type="ECO:0000313" key="13">
    <source>
        <dbReference type="EMBL" id="KTT97836.1"/>
    </source>
</evidence>
<dbReference type="Pfam" id="PF00288">
    <property type="entry name" value="GHMP_kinases_N"/>
    <property type="match status" value="1"/>
</dbReference>
<dbReference type="SUPFAM" id="SSF55060">
    <property type="entry name" value="GHMP Kinase, C-terminal domain"/>
    <property type="match status" value="1"/>
</dbReference>
<evidence type="ECO:0000256" key="3">
    <source>
        <dbReference type="ARBA" id="ARBA00017473"/>
    </source>
</evidence>
<dbReference type="InterPro" id="IPR004424">
    <property type="entry name" value="IspE"/>
</dbReference>
<dbReference type="GO" id="GO:0005524">
    <property type="term" value="F:ATP binding"/>
    <property type="evidence" value="ECO:0007669"/>
    <property type="project" value="UniProtKB-UniRule"/>
</dbReference>
<dbReference type="Proteomes" id="UP000074072">
    <property type="component" value="Unassembled WGS sequence"/>
</dbReference>
<evidence type="ECO:0000256" key="9">
    <source>
        <dbReference type="ARBA" id="ARBA00032554"/>
    </source>
</evidence>
<evidence type="ECO:0000259" key="12">
    <source>
        <dbReference type="Pfam" id="PF08544"/>
    </source>
</evidence>
<accession>A0A147IRC3</accession>
<feature type="active site" evidence="10">
    <location>
        <position position="140"/>
    </location>
</feature>
<evidence type="ECO:0000313" key="14">
    <source>
        <dbReference type="Proteomes" id="UP000074072"/>
    </source>
</evidence>
<dbReference type="EC" id="2.7.1.148" evidence="2 10"/>
<sequence>MTAIVETAPAKINLALHVRRRRPDGYHELETLFAFCRDGDVVTVERAAATTLALTGPFAPALAGESQDDNLVMRAVRAFQARFGVADHYAITLDKHLPVASGIGGGSADAAATLRALARLHGIAPDHVDLFGIAGELGADVPACLFGRTARGEGKGDALEPLEPLGERPVLLVNPGVGVSTAAVFGRWDGVDRGPLGQGEVMAVAAAGRNDLEPPARAIVPEIDAVLALLEASPGVLFSRMSGSGATCFAIFQDAAARDAAADAARSRGWWALATFLR</sequence>
<dbReference type="InterPro" id="IPR036554">
    <property type="entry name" value="GHMP_kinase_C_sf"/>
</dbReference>
<dbReference type="GO" id="GO:0050515">
    <property type="term" value="F:4-(cytidine 5'-diphospho)-2-C-methyl-D-erythritol kinase activity"/>
    <property type="evidence" value="ECO:0007669"/>
    <property type="project" value="UniProtKB-UniRule"/>
</dbReference>
<dbReference type="AlphaFoldDB" id="A0A147IRC3"/>
<evidence type="ECO:0000259" key="11">
    <source>
        <dbReference type="Pfam" id="PF00288"/>
    </source>
</evidence>
<comment type="similarity">
    <text evidence="1 10">Belongs to the GHMP kinase family. IspE subfamily.</text>
</comment>
<keyword evidence="7 10" id="KW-0067">ATP-binding</keyword>
<dbReference type="GO" id="GO:0019288">
    <property type="term" value="P:isopentenyl diphosphate biosynthetic process, methylerythritol 4-phosphate pathway"/>
    <property type="evidence" value="ECO:0007669"/>
    <property type="project" value="UniProtKB-UniRule"/>
</dbReference>
<feature type="domain" description="GHMP kinase C-terminal" evidence="12">
    <location>
        <begin position="206"/>
        <end position="268"/>
    </location>
</feature>
<dbReference type="GO" id="GO:0016114">
    <property type="term" value="P:terpenoid biosynthetic process"/>
    <property type="evidence" value="ECO:0007669"/>
    <property type="project" value="UniProtKB-UniRule"/>
</dbReference>
<dbReference type="NCBIfam" id="TIGR00154">
    <property type="entry name" value="ispE"/>
    <property type="match status" value="1"/>
</dbReference>
<comment type="caution">
    <text evidence="13">The sequence shown here is derived from an EMBL/GenBank/DDBJ whole genome shotgun (WGS) entry which is preliminary data.</text>
</comment>
<evidence type="ECO:0000256" key="6">
    <source>
        <dbReference type="ARBA" id="ARBA00022777"/>
    </source>
</evidence>